<dbReference type="AlphaFoldDB" id="A0A1Q9EBL1"/>
<accession>A0A1Q9EBL1</accession>
<protein>
    <recommendedName>
        <fullName evidence="3">RNase H type-1 domain-containing protein</fullName>
    </recommendedName>
</protein>
<keyword evidence="2" id="KW-1185">Reference proteome</keyword>
<dbReference type="EMBL" id="LSRX01000200">
    <property type="protein sequence ID" value="OLQ04798.1"/>
    <property type="molecule type" value="Genomic_DNA"/>
</dbReference>
<dbReference type="OrthoDB" id="411351at2759"/>
<evidence type="ECO:0000313" key="1">
    <source>
        <dbReference type="EMBL" id="OLQ04798.1"/>
    </source>
</evidence>
<comment type="caution">
    <text evidence="1">The sequence shown here is derived from an EMBL/GenBank/DDBJ whole genome shotgun (WGS) entry which is preliminary data.</text>
</comment>
<evidence type="ECO:0008006" key="3">
    <source>
        <dbReference type="Google" id="ProtNLM"/>
    </source>
</evidence>
<organism evidence="1 2">
    <name type="scientific">Symbiodinium microadriaticum</name>
    <name type="common">Dinoflagellate</name>
    <name type="synonym">Zooxanthella microadriatica</name>
    <dbReference type="NCBI Taxonomy" id="2951"/>
    <lineage>
        <taxon>Eukaryota</taxon>
        <taxon>Sar</taxon>
        <taxon>Alveolata</taxon>
        <taxon>Dinophyceae</taxon>
        <taxon>Suessiales</taxon>
        <taxon>Symbiodiniaceae</taxon>
        <taxon>Symbiodinium</taxon>
    </lineage>
</organism>
<sequence length="219" mass="24551">MVLYTDGAYENEVATWGAILLDPLSDARWMFHGTVCRTLCDHWRTHAGEQIICEVEAFAAALVLYGLRGSLRGRCIISFIDNDAARFGFVRRSSPSQCMFNIICIVTLLEAILETSLWYERVPSKSNPSDLPSRGALVEAAERFAVLDKGDVAISEHVLSRSGAKLTWCQSFINDVMWQLRLTFAGDDAVRRLRVPVDLSYLSPRVRMPLTGKEDECCV</sequence>
<dbReference type="Proteomes" id="UP000186817">
    <property type="component" value="Unassembled WGS sequence"/>
</dbReference>
<reference evidence="1 2" key="1">
    <citation type="submission" date="2016-02" db="EMBL/GenBank/DDBJ databases">
        <title>Genome analysis of coral dinoflagellate symbionts highlights evolutionary adaptations to a symbiotic lifestyle.</title>
        <authorList>
            <person name="Aranda M."/>
            <person name="Li Y."/>
            <person name="Liew Y.J."/>
            <person name="Baumgarten S."/>
            <person name="Simakov O."/>
            <person name="Wilson M."/>
            <person name="Piel J."/>
            <person name="Ashoor H."/>
            <person name="Bougouffa S."/>
            <person name="Bajic V.B."/>
            <person name="Ryu T."/>
            <person name="Ravasi T."/>
            <person name="Bayer T."/>
            <person name="Micklem G."/>
            <person name="Kim H."/>
            <person name="Bhak J."/>
            <person name="Lajeunesse T.C."/>
            <person name="Voolstra C.R."/>
        </authorList>
    </citation>
    <scope>NUCLEOTIDE SEQUENCE [LARGE SCALE GENOMIC DNA]</scope>
    <source>
        <strain evidence="1 2">CCMP2467</strain>
    </source>
</reference>
<name>A0A1Q9EBL1_SYMMI</name>
<proteinExistence type="predicted"/>
<gene>
    <name evidence="1" type="ORF">AK812_SmicGene12112</name>
</gene>
<evidence type="ECO:0000313" key="2">
    <source>
        <dbReference type="Proteomes" id="UP000186817"/>
    </source>
</evidence>